<feature type="region of interest" description="Disordered" evidence="2">
    <location>
        <begin position="31"/>
        <end position="66"/>
    </location>
</feature>
<evidence type="ECO:0000313" key="4">
    <source>
        <dbReference type="Proteomes" id="UP000028582"/>
    </source>
</evidence>
<feature type="compositionally biased region" description="Basic residues" evidence="2">
    <location>
        <begin position="47"/>
        <end position="64"/>
    </location>
</feature>
<name>A0A080ZD46_PHYNI</name>
<proteinExistence type="predicted"/>
<sequence length="385" mass="43571">MQLRSRTSTDPLLGTASSWLELLSQDTVECSDMSSEDSRNSECAPAKRPKRTIQKRKRPAKKRRTSYDIRKQQKADLLAELSKLEKQLELLKHRVLIEQGEANSTIKRTEVANMVLQERAQNQHVTIAGIQSMLVSRMQQSLSELQPTEIKIRLGTDRAERRTTLVAMKDQKLREAKRFMATWGQDLDTNSTFSQENQFESLDGGFSAVRVDNAPIRGTTVRAVFDAIIQSMQNAEILISELFGSITIREDTDFEAADISQIRLVSSTKHGAVVESNSVIFSEYVEESDGCYGIIAADFVDDDKLYPYRPEERIRRDTITAVLIRQAPDDVVVGTRWTCLKLAHTQLDIPKDGLNELQEVSMAWGDTIKKCIMERIAKSNTNGYH</sequence>
<organism evidence="3 4">
    <name type="scientific">Phytophthora nicotianae P1976</name>
    <dbReference type="NCBI Taxonomy" id="1317066"/>
    <lineage>
        <taxon>Eukaryota</taxon>
        <taxon>Sar</taxon>
        <taxon>Stramenopiles</taxon>
        <taxon>Oomycota</taxon>
        <taxon>Peronosporomycetes</taxon>
        <taxon>Peronosporales</taxon>
        <taxon>Peronosporaceae</taxon>
        <taxon>Phytophthora</taxon>
    </lineage>
</organism>
<keyword evidence="1" id="KW-0175">Coiled coil</keyword>
<dbReference type="EMBL" id="ANJA01003261">
    <property type="protein sequence ID" value="ETO64557.1"/>
    <property type="molecule type" value="Genomic_DNA"/>
</dbReference>
<dbReference type="Proteomes" id="UP000028582">
    <property type="component" value="Unassembled WGS sequence"/>
</dbReference>
<reference evidence="3 4" key="1">
    <citation type="submission" date="2013-11" db="EMBL/GenBank/DDBJ databases">
        <title>The Genome Sequence of Phytophthora parasitica P1976.</title>
        <authorList>
            <consortium name="The Broad Institute Genomics Platform"/>
            <person name="Russ C."/>
            <person name="Tyler B."/>
            <person name="Panabieres F."/>
            <person name="Shan W."/>
            <person name="Tripathy S."/>
            <person name="Grunwald N."/>
            <person name="Machado M."/>
            <person name="Johnson C.S."/>
            <person name="Walker B."/>
            <person name="Young S."/>
            <person name="Zeng Q."/>
            <person name="Gargeya S."/>
            <person name="Fitzgerald M."/>
            <person name="Haas B."/>
            <person name="Abouelleil A."/>
            <person name="Allen A.W."/>
            <person name="Alvarado L."/>
            <person name="Arachchi H.M."/>
            <person name="Berlin A.M."/>
            <person name="Chapman S.B."/>
            <person name="Gainer-Dewar J."/>
            <person name="Goldberg J."/>
            <person name="Griggs A."/>
            <person name="Gujja S."/>
            <person name="Hansen M."/>
            <person name="Howarth C."/>
            <person name="Imamovic A."/>
            <person name="Ireland A."/>
            <person name="Larimer J."/>
            <person name="McCowan C."/>
            <person name="Murphy C."/>
            <person name="Pearson M."/>
            <person name="Poon T.W."/>
            <person name="Priest M."/>
            <person name="Roberts A."/>
            <person name="Saif S."/>
            <person name="Shea T."/>
            <person name="Sisk P."/>
            <person name="Sykes S."/>
            <person name="Wortman J."/>
            <person name="Nusbaum C."/>
            <person name="Birren B."/>
        </authorList>
    </citation>
    <scope>NUCLEOTIDE SEQUENCE [LARGE SCALE GENOMIC DNA]</scope>
    <source>
        <strain evidence="3 4">P1976</strain>
    </source>
</reference>
<evidence type="ECO:0000256" key="2">
    <source>
        <dbReference type="SAM" id="MobiDB-lite"/>
    </source>
</evidence>
<evidence type="ECO:0000256" key="1">
    <source>
        <dbReference type="SAM" id="Coils"/>
    </source>
</evidence>
<dbReference type="AlphaFoldDB" id="A0A080ZD46"/>
<gene>
    <name evidence="3" type="ORF">F444_17944</name>
</gene>
<comment type="caution">
    <text evidence="3">The sequence shown here is derived from an EMBL/GenBank/DDBJ whole genome shotgun (WGS) entry which is preliminary data.</text>
</comment>
<evidence type="ECO:0000313" key="3">
    <source>
        <dbReference type="EMBL" id="ETO64557.1"/>
    </source>
</evidence>
<feature type="coiled-coil region" evidence="1">
    <location>
        <begin position="67"/>
        <end position="101"/>
    </location>
</feature>
<dbReference type="OrthoDB" id="107510at2759"/>
<protein>
    <submittedName>
        <fullName evidence="3">Uncharacterized protein</fullName>
    </submittedName>
</protein>
<accession>A0A080ZD46</accession>